<dbReference type="RefSeq" id="XP_016986114.1">
    <property type="nucleotide sequence ID" value="XM_017130625.1"/>
</dbReference>
<protein>
    <submittedName>
        <fullName evidence="4">Uncharacterized protein LOC108049451</fullName>
    </submittedName>
</protein>
<dbReference type="AlphaFoldDB" id="A0A6P4FAK2"/>
<dbReference type="GO" id="GO:0006355">
    <property type="term" value="P:regulation of DNA-templated transcription"/>
    <property type="evidence" value="ECO:0007669"/>
    <property type="project" value="InterPro"/>
</dbReference>
<evidence type="ECO:0000313" key="3">
    <source>
        <dbReference type="Proteomes" id="UP001652680"/>
    </source>
</evidence>
<reference evidence="2" key="3">
    <citation type="submission" date="2025-05" db="UniProtKB">
        <authorList>
            <consortium name="EnsemblMetazoa"/>
        </authorList>
    </citation>
    <scope>IDENTIFICATION</scope>
</reference>
<evidence type="ECO:0000256" key="1">
    <source>
        <dbReference type="SAM" id="MobiDB-lite"/>
    </source>
</evidence>
<dbReference type="GO" id="GO:0070176">
    <property type="term" value="C:DRM complex"/>
    <property type="evidence" value="ECO:0007669"/>
    <property type="project" value="InterPro"/>
</dbReference>
<evidence type="ECO:0000313" key="4">
    <source>
        <dbReference type="RefSeq" id="XP_016986114.1"/>
    </source>
</evidence>
<dbReference type="InterPro" id="IPR018737">
    <property type="entry name" value="DREAM_LIN52"/>
</dbReference>
<sequence>MEKVRKSIKRESPSDEEFISKEDLEAEKPVQSGSSNEESDEETEEGRQDQKNVDDIISEMDEEKDKEQEAICVLDRNSEEYNRNMYELSLLSPAAMALQIQRLENELYELSQREARELTRSKHLRIFGNSRRRSNK</sequence>
<feature type="compositionally biased region" description="Basic and acidic residues" evidence="1">
    <location>
        <begin position="45"/>
        <end position="54"/>
    </location>
</feature>
<feature type="region of interest" description="Disordered" evidence="1">
    <location>
        <begin position="1"/>
        <end position="68"/>
    </location>
</feature>
<proteinExistence type="predicted"/>
<feature type="compositionally biased region" description="Basic and acidic residues" evidence="1">
    <location>
        <begin position="1"/>
        <end position="28"/>
    </location>
</feature>
<dbReference type="GeneID" id="108049451"/>
<dbReference type="OrthoDB" id="7872350at2759"/>
<organism evidence="4">
    <name type="scientific">Drosophila rhopaloa</name>
    <name type="common">Fruit fly</name>
    <dbReference type="NCBI Taxonomy" id="1041015"/>
    <lineage>
        <taxon>Eukaryota</taxon>
        <taxon>Metazoa</taxon>
        <taxon>Ecdysozoa</taxon>
        <taxon>Arthropoda</taxon>
        <taxon>Hexapoda</taxon>
        <taxon>Insecta</taxon>
        <taxon>Pterygota</taxon>
        <taxon>Neoptera</taxon>
        <taxon>Endopterygota</taxon>
        <taxon>Diptera</taxon>
        <taxon>Brachycera</taxon>
        <taxon>Muscomorpha</taxon>
        <taxon>Ephydroidea</taxon>
        <taxon>Drosophilidae</taxon>
        <taxon>Drosophila</taxon>
        <taxon>Sophophora</taxon>
    </lineage>
</organism>
<name>A0A6P4FAK2_DRORH</name>
<dbReference type="Proteomes" id="UP001652680">
    <property type="component" value="Unassembled WGS sequence"/>
</dbReference>
<dbReference type="EnsemblMetazoa" id="XM_017130625.1">
    <property type="protein sequence ID" value="XP_016986114.1"/>
    <property type="gene ID" value="LOC108049451"/>
</dbReference>
<reference evidence="4" key="2">
    <citation type="submission" date="2025-04" db="UniProtKB">
        <authorList>
            <consortium name="RefSeq"/>
        </authorList>
    </citation>
    <scope>IDENTIFICATION</scope>
</reference>
<dbReference type="Pfam" id="PF10044">
    <property type="entry name" value="LIN52"/>
    <property type="match status" value="1"/>
</dbReference>
<accession>A0A6P4FAK2</accession>
<gene>
    <name evidence="4" type="primary">LOC108049451</name>
    <name evidence="2" type="synonym">108049451</name>
</gene>
<reference evidence="3" key="1">
    <citation type="journal article" date="2021" name="Elife">
        <title>Highly contiguous assemblies of 101 drosophilid genomes.</title>
        <authorList>
            <person name="Kim B.Y."/>
            <person name="Wang J.R."/>
            <person name="Miller D.E."/>
            <person name="Barmina O."/>
            <person name="Delaney E."/>
            <person name="Thompson A."/>
            <person name="Comeault A.A."/>
            <person name="Peede D."/>
            <person name="D'Agostino E.R."/>
            <person name="Pelaez J."/>
            <person name="Aguilar J.M."/>
            <person name="Haji D."/>
            <person name="Matsunaga T."/>
            <person name="Armstrong E.E."/>
            <person name="Zych M."/>
            <person name="Ogawa Y."/>
            <person name="Stamenkovic-Radak M."/>
            <person name="Jelic M."/>
            <person name="Veselinovic M.S."/>
            <person name="Tanaskovic M."/>
            <person name="Eric P."/>
            <person name="Gao J.J."/>
            <person name="Katoh T.K."/>
            <person name="Toda M.J."/>
            <person name="Watabe H."/>
            <person name="Watada M."/>
            <person name="Davis J.S."/>
            <person name="Moyle L.C."/>
            <person name="Manoli G."/>
            <person name="Bertolini E."/>
            <person name="Kostal V."/>
            <person name="Hawley R.S."/>
            <person name="Takahashi A."/>
            <person name="Jones C.D."/>
            <person name="Price D.K."/>
            <person name="Whiteman N."/>
            <person name="Kopp A."/>
            <person name="Matute D.R."/>
            <person name="Petrov D.A."/>
        </authorList>
    </citation>
    <scope>NUCLEOTIDE SEQUENCE [LARGE SCALE GENOMIC DNA]</scope>
</reference>
<keyword evidence="3" id="KW-1185">Reference proteome</keyword>
<evidence type="ECO:0000313" key="2">
    <source>
        <dbReference type="EnsemblMetazoa" id="XP_016986114.1"/>
    </source>
</evidence>